<proteinExistence type="predicted"/>
<protein>
    <submittedName>
        <fullName evidence="1">Putative secreted protein</fullName>
    </submittedName>
</protein>
<evidence type="ECO:0000313" key="1">
    <source>
        <dbReference type="EMBL" id="MBW76992.1"/>
    </source>
</evidence>
<accession>A0A2M4DHE3</accession>
<dbReference type="EMBL" id="GGFL01012814">
    <property type="protein sequence ID" value="MBW76992.1"/>
    <property type="molecule type" value="Transcribed_RNA"/>
</dbReference>
<organism evidence="1">
    <name type="scientific">Anopheles darlingi</name>
    <name type="common">Mosquito</name>
    <dbReference type="NCBI Taxonomy" id="43151"/>
    <lineage>
        <taxon>Eukaryota</taxon>
        <taxon>Metazoa</taxon>
        <taxon>Ecdysozoa</taxon>
        <taxon>Arthropoda</taxon>
        <taxon>Hexapoda</taxon>
        <taxon>Insecta</taxon>
        <taxon>Pterygota</taxon>
        <taxon>Neoptera</taxon>
        <taxon>Endopterygota</taxon>
        <taxon>Diptera</taxon>
        <taxon>Nematocera</taxon>
        <taxon>Culicoidea</taxon>
        <taxon>Culicidae</taxon>
        <taxon>Anophelinae</taxon>
        <taxon>Anopheles</taxon>
    </lineage>
</organism>
<sequence>MTCVVVYMQYVCLCVCVFEENTVANNNTACHASLQRATSGQSINANTFVVCVVFVQRQRLPRIRMFLKLAGNVPFRSRNCHY</sequence>
<reference evidence="1" key="1">
    <citation type="submission" date="2018-01" db="EMBL/GenBank/DDBJ databases">
        <title>An insight into the sialome of Amazonian anophelines.</title>
        <authorList>
            <person name="Ribeiro J.M."/>
            <person name="Scarpassa V."/>
            <person name="Calvo E."/>
        </authorList>
    </citation>
    <scope>NUCLEOTIDE SEQUENCE</scope>
</reference>
<name>A0A2M4DHE3_ANODA</name>
<dbReference type="AlphaFoldDB" id="A0A2M4DHE3"/>